<dbReference type="CDD" id="cd00067">
    <property type="entry name" value="GAL4"/>
    <property type="match status" value="1"/>
</dbReference>
<keyword evidence="3" id="KW-0805">Transcription regulation</keyword>
<dbReference type="PANTHER" id="PTHR47660:SF3">
    <property type="entry name" value="FINGER DOMAIN PROTEIN, PUTATIVE (AFU_ORTHOLOGUE AFUA_4G03310)-RELATED"/>
    <property type="match status" value="1"/>
</dbReference>
<proteinExistence type="predicted"/>
<evidence type="ECO:0000256" key="3">
    <source>
        <dbReference type="ARBA" id="ARBA00023015"/>
    </source>
</evidence>
<evidence type="ECO:0000313" key="9">
    <source>
        <dbReference type="Proteomes" id="UP001160390"/>
    </source>
</evidence>
<reference evidence="8" key="1">
    <citation type="submission" date="2023-01" db="EMBL/GenBank/DDBJ databases">
        <authorList>
            <person name="Piombo E."/>
        </authorList>
    </citation>
    <scope>NUCLEOTIDE SEQUENCE</scope>
</reference>
<dbReference type="EMBL" id="CABFNP030000799">
    <property type="protein sequence ID" value="CAI6087840.1"/>
    <property type="molecule type" value="Genomic_DNA"/>
</dbReference>
<dbReference type="Pfam" id="PF00172">
    <property type="entry name" value="Zn_clus"/>
    <property type="match status" value="1"/>
</dbReference>
<dbReference type="SMART" id="SM00066">
    <property type="entry name" value="GAL4"/>
    <property type="match status" value="1"/>
</dbReference>
<feature type="compositionally biased region" description="Polar residues" evidence="6">
    <location>
        <begin position="135"/>
        <end position="145"/>
    </location>
</feature>
<dbReference type="SUPFAM" id="SSF57701">
    <property type="entry name" value="Zn2/Cys6 DNA-binding domain"/>
    <property type="match status" value="1"/>
</dbReference>
<sequence length="489" mass="55463">PSSHWSHWTYQLTSSIQFIIYDLMRPDDTGFTGPSTSSARQCPICDKEFGLETAYKRHVSYCRRAQAKRKGRPVSCAACSASKIKCSFTKPRCARCDSRGIECVYNEAARKIAPGRAQQQFTTALPAGEEHPQVVRQSQTSSPDPANSLVLASGFASEIPDITIFDADKGVLGLADVDLELADLQLDLQKPDAGEWFNLAMSHNMSPTVQHVLSGPQNQLGPLRYSLHQVCHTVELAFDIMSCFPQMMLRNQTLPPFMHIPSYSAFMPERISTCRGIAQVFETRTDETASFLWRTVDAEVTRIESELSRMDIYSVQHAIQCVLIYSVMLKIDYEPAMVSRGLRLVQTYWNLTVRCLDLTSQLEFFSTEKTNPSPTWEDWIVAETRRRIIAFWFIMRQVMASRLQVACGIHEHFDHLPLISPKSLWEARTREEWEIERTFHAKGNPISTYGELARAKLAPDNPANRQRLKYWEAGTDKLGTLVNLSITLL</sequence>
<dbReference type="Proteomes" id="UP001160390">
    <property type="component" value="Unassembled WGS sequence"/>
</dbReference>
<evidence type="ECO:0000313" key="8">
    <source>
        <dbReference type="EMBL" id="CAI6087840.1"/>
    </source>
</evidence>
<dbReference type="PROSITE" id="PS00463">
    <property type="entry name" value="ZN2_CY6_FUNGAL_1"/>
    <property type="match status" value="1"/>
</dbReference>
<keyword evidence="4" id="KW-0804">Transcription</keyword>
<evidence type="ECO:0000259" key="7">
    <source>
        <dbReference type="PROSITE" id="PS50048"/>
    </source>
</evidence>
<accession>A0AA35Q197</accession>
<evidence type="ECO:0000256" key="5">
    <source>
        <dbReference type="ARBA" id="ARBA00023242"/>
    </source>
</evidence>
<evidence type="ECO:0000256" key="6">
    <source>
        <dbReference type="SAM" id="MobiDB-lite"/>
    </source>
</evidence>
<dbReference type="InterPro" id="IPR036864">
    <property type="entry name" value="Zn2-C6_fun-type_DNA-bd_sf"/>
</dbReference>
<feature type="domain" description="Zn(2)-C6 fungal-type" evidence="7">
    <location>
        <begin position="75"/>
        <end position="105"/>
    </location>
</feature>
<evidence type="ECO:0000256" key="1">
    <source>
        <dbReference type="ARBA" id="ARBA00022723"/>
    </source>
</evidence>
<organism evidence="8 9">
    <name type="scientific">Clonostachys chloroleuca</name>
    <dbReference type="NCBI Taxonomy" id="1926264"/>
    <lineage>
        <taxon>Eukaryota</taxon>
        <taxon>Fungi</taxon>
        <taxon>Dikarya</taxon>
        <taxon>Ascomycota</taxon>
        <taxon>Pezizomycotina</taxon>
        <taxon>Sordariomycetes</taxon>
        <taxon>Hypocreomycetidae</taxon>
        <taxon>Hypocreales</taxon>
        <taxon>Bionectriaceae</taxon>
        <taxon>Clonostachys</taxon>
    </lineage>
</organism>
<evidence type="ECO:0000256" key="4">
    <source>
        <dbReference type="ARBA" id="ARBA00023163"/>
    </source>
</evidence>
<feature type="non-terminal residue" evidence="8">
    <location>
        <position position="1"/>
    </location>
</feature>
<keyword evidence="1" id="KW-0479">Metal-binding</keyword>
<dbReference type="InterPro" id="IPR001138">
    <property type="entry name" value="Zn2Cys6_DnaBD"/>
</dbReference>
<dbReference type="PROSITE" id="PS50048">
    <property type="entry name" value="ZN2_CY6_FUNGAL_2"/>
    <property type="match status" value="1"/>
</dbReference>
<dbReference type="PANTHER" id="PTHR47660">
    <property type="entry name" value="TRANSCRIPTION FACTOR WITH C2H2 AND ZN(2)-CYS(6) DNA BINDING DOMAIN (EUROFUNG)-RELATED-RELATED"/>
    <property type="match status" value="1"/>
</dbReference>
<keyword evidence="5" id="KW-0539">Nucleus</keyword>
<dbReference type="AlphaFoldDB" id="A0AA35Q197"/>
<gene>
    <name evidence="8" type="ORF">CCHLO57077_00008326</name>
</gene>
<feature type="region of interest" description="Disordered" evidence="6">
    <location>
        <begin position="126"/>
        <end position="145"/>
    </location>
</feature>
<dbReference type="GO" id="GO:0008270">
    <property type="term" value="F:zinc ion binding"/>
    <property type="evidence" value="ECO:0007669"/>
    <property type="project" value="InterPro"/>
</dbReference>
<keyword evidence="9" id="KW-1185">Reference proteome</keyword>
<comment type="caution">
    <text evidence="8">The sequence shown here is derived from an EMBL/GenBank/DDBJ whole genome shotgun (WGS) entry which is preliminary data.</text>
</comment>
<name>A0AA35Q197_9HYPO</name>
<dbReference type="Gene3D" id="4.10.240.10">
    <property type="entry name" value="Zn(2)-C6 fungal-type DNA-binding domain"/>
    <property type="match status" value="1"/>
</dbReference>
<dbReference type="PRINTS" id="PR00755">
    <property type="entry name" value="AFLATOXINBRP"/>
</dbReference>
<dbReference type="GO" id="GO:0000981">
    <property type="term" value="F:DNA-binding transcription factor activity, RNA polymerase II-specific"/>
    <property type="evidence" value="ECO:0007669"/>
    <property type="project" value="InterPro"/>
</dbReference>
<evidence type="ECO:0000256" key="2">
    <source>
        <dbReference type="ARBA" id="ARBA00022833"/>
    </source>
</evidence>
<keyword evidence="2" id="KW-0862">Zinc</keyword>
<protein>
    <recommendedName>
        <fullName evidence="7">Zn(2)-C6 fungal-type domain-containing protein</fullName>
    </recommendedName>
</protein>